<evidence type="ECO:0000256" key="1">
    <source>
        <dbReference type="ARBA" id="ARBA00004196"/>
    </source>
</evidence>
<dbReference type="PANTHER" id="PTHR42852">
    <property type="entry name" value="THIOL:DISULFIDE INTERCHANGE PROTEIN DSBE"/>
    <property type="match status" value="1"/>
</dbReference>
<keyword evidence="3" id="KW-1015">Disulfide bond</keyword>
<evidence type="ECO:0000313" key="6">
    <source>
        <dbReference type="EMBL" id="OCB78405.1"/>
    </source>
</evidence>
<evidence type="ECO:0000256" key="4">
    <source>
        <dbReference type="ARBA" id="ARBA00023284"/>
    </source>
</evidence>
<dbReference type="EMBL" id="LVEP01000011">
    <property type="protein sequence ID" value="OCB78405.1"/>
    <property type="molecule type" value="Genomic_DNA"/>
</dbReference>
<dbReference type="Pfam" id="PF13905">
    <property type="entry name" value="Thioredoxin_8"/>
    <property type="match status" value="1"/>
</dbReference>
<comment type="subcellular location">
    <subcellularLocation>
        <location evidence="1">Cell envelope</location>
    </subcellularLocation>
</comment>
<dbReference type="GO" id="GO:0030313">
    <property type="term" value="C:cell envelope"/>
    <property type="evidence" value="ECO:0007669"/>
    <property type="project" value="UniProtKB-SubCell"/>
</dbReference>
<gene>
    <name evidence="6" type="ORF">LPBF_02440</name>
</gene>
<keyword evidence="4" id="KW-0676">Redox-active center</keyword>
<keyword evidence="7" id="KW-1185">Reference proteome</keyword>
<evidence type="ECO:0000313" key="7">
    <source>
        <dbReference type="Proteomes" id="UP000093510"/>
    </source>
</evidence>
<evidence type="ECO:0000256" key="3">
    <source>
        <dbReference type="ARBA" id="ARBA00023157"/>
    </source>
</evidence>
<sequence length="356" mass="40955">MYSQPIKVAKIVSENKITSFLDQKLILIDFWATWCAPCVYATQQLEILQKHNKEKLFVVSISDESENKIATYLKKRPIDLMVTSDYQGFTVDKYAVQSRPYAVLLDLNGTVLWSGNPSDLSQDALDYYYTIPKKSKHPVKLEQLVEVKSPEIISNKVLSKGENLKIESLQSEVQELIQNEDEVYYSGSLKNLFFVLKSSYPFELKFEKGTDKNIKISSTKAMWDFEKDKIIVAVLQFLDLKSHVHTQKITAVALQVKNKKMLWDSNQLNWEGSPVNYIIGTDRIQADNMSITSLCSLLSREKQVNYVYTGSDTTLYDWDFQYQFQDLMQEEFESSFGIVFKPITLDVAVTTVSKIK</sequence>
<dbReference type="STRING" id="1763534.GCA_001831475_02366"/>
<feature type="domain" description="Thioredoxin-like fold" evidence="5">
    <location>
        <begin position="24"/>
        <end position="111"/>
    </location>
</feature>
<comment type="caution">
    <text evidence="6">The sequence shown here is derived from an EMBL/GenBank/DDBJ whole genome shotgun (WGS) entry which is preliminary data.</text>
</comment>
<proteinExistence type="predicted"/>
<dbReference type="CDD" id="cd02966">
    <property type="entry name" value="TlpA_like_family"/>
    <property type="match status" value="1"/>
</dbReference>
<accession>A0A1B9E8X7</accession>
<keyword evidence="2" id="KW-0201">Cytochrome c-type biogenesis</keyword>
<protein>
    <recommendedName>
        <fullName evidence="5">Thioredoxin-like fold domain-containing protein</fullName>
    </recommendedName>
</protein>
<reference evidence="6 7" key="1">
    <citation type="submission" date="2016-03" db="EMBL/GenBank/DDBJ databases">
        <authorList>
            <person name="Ploux O."/>
        </authorList>
    </citation>
    <scope>NUCLEOTIDE SEQUENCE [LARGE SCALE GENOMIC DNA]</scope>
    <source>
        <strain evidence="6 7">LPB0076</strain>
    </source>
</reference>
<dbReference type="Proteomes" id="UP000093510">
    <property type="component" value="Unassembled WGS sequence"/>
</dbReference>
<evidence type="ECO:0000259" key="5">
    <source>
        <dbReference type="Pfam" id="PF13905"/>
    </source>
</evidence>
<dbReference type="AlphaFoldDB" id="A0A1B9E8X7"/>
<name>A0A1B9E8X7_9FLAO</name>
<dbReference type="InterPro" id="IPR050553">
    <property type="entry name" value="Thioredoxin_ResA/DsbE_sf"/>
</dbReference>
<organism evidence="6 7">
    <name type="scientific">Flavobacterium crassostreae</name>
    <dbReference type="NCBI Taxonomy" id="1763534"/>
    <lineage>
        <taxon>Bacteria</taxon>
        <taxon>Pseudomonadati</taxon>
        <taxon>Bacteroidota</taxon>
        <taxon>Flavobacteriia</taxon>
        <taxon>Flavobacteriales</taxon>
        <taxon>Flavobacteriaceae</taxon>
        <taxon>Flavobacterium</taxon>
    </lineage>
</organism>
<dbReference type="InterPro" id="IPR012336">
    <property type="entry name" value="Thioredoxin-like_fold"/>
</dbReference>
<dbReference type="PANTHER" id="PTHR42852:SF6">
    <property type="entry name" value="THIOL:DISULFIDE INTERCHANGE PROTEIN DSBE"/>
    <property type="match status" value="1"/>
</dbReference>
<dbReference type="SUPFAM" id="SSF52833">
    <property type="entry name" value="Thioredoxin-like"/>
    <property type="match status" value="1"/>
</dbReference>
<evidence type="ECO:0000256" key="2">
    <source>
        <dbReference type="ARBA" id="ARBA00022748"/>
    </source>
</evidence>
<dbReference type="Gene3D" id="3.40.30.10">
    <property type="entry name" value="Glutaredoxin"/>
    <property type="match status" value="1"/>
</dbReference>
<dbReference type="InterPro" id="IPR036249">
    <property type="entry name" value="Thioredoxin-like_sf"/>
</dbReference>
<dbReference type="GO" id="GO:0017004">
    <property type="term" value="P:cytochrome complex assembly"/>
    <property type="evidence" value="ECO:0007669"/>
    <property type="project" value="UniProtKB-KW"/>
</dbReference>